<dbReference type="SUPFAM" id="SSF56281">
    <property type="entry name" value="Metallo-hydrolase/oxidoreductase"/>
    <property type="match status" value="1"/>
</dbReference>
<dbReference type="InterPro" id="IPR022712">
    <property type="entry name" value="Beta_Casp"/>
</dbReference>
<dbReference type="Pfam" id="PF07521">
    <property type="entry name" value="RMMBL"/>
    <property type="match status" value="1"/>
</dbReference>
<dbReference type="GO" id="GO:0016787">
    <property type="term" value="F:hydrolase activity"/>
    <property type="evidence" value="ECO:0007669"/>
    <property type="project" value="UniProtKB-KW"/>
</dbReference>
<protein>
    <submittedName>
        <fullName evidence="3">Ribonuclease</fullName>
        <ecNumber evidence="3">3.1.-.-</ecNumber>
    </submittedName>
</protein>
<dbReference type="AlphaFoldDB" id="A0A645CGQ6"/>
<evidence type="ECO:0000313" key="3">
    <source>
        <dbReference type="EMBL" id="MPM76105.1"/>
    </source>
</evidence>
<dbReference type="PANTHER" id="PTHR11203">
    <property type="entry name" value="CLEAVAGE AND POLYADENYLATION SPECIFICITY FACTOR FAMILY MEMBER"/>
    <property type="match status" value="1"/>
</dbReference>
<accession>A0A645CGQ6</accession>
<proteinExistence type="predicted"/>
<name>A0A645CGQ6_9ZZZZ</name>
<dbReference type="Pfam" id="PF10996">
    <property type="entry name" value="Beta-Casp"/>
    <property type="match status" value="1"/>
</dbReference>
<dbReference type="PANTHER" id="PTHR11203:SF37">
    <property type="entry name" value="INTEGRATOR COMPLEX SUBUNIT 11"/>
    <property type="match status" value="1"/>
</dbReference>
<dbReference type="SMART" id="SM01027">
    <property type="entry name" value="Beta-Casp"/>
    <property type="match status" value="1"/>
</dbReference>
<comment type="caution">
    <text evidence="3">The sequence shown here is derived from an EMBL/GenBank/DDBJ whole genome shotgun (WGS) entry which is preliminary data.</text>
</comment>
<dbReference type="InterPro" id="IPR050698">
    <property type="entry name" value="MBL"/>
</dbReference>
<dbReference type="EMBL" id="VSSQ01027068">
    <property type="protein sequence ID" value="MPM76105.1"/>
    <property type="molecule type" value="Genomic_DNA"/>
</dbReference>
<evidence type="ECO:0000259" key="2">
    <source>
        <dbReference type="SMART" id="SM01027"/>
    </source>
</evidence>
<dbReference type="Gene3D" id="3.40.50.10890">
    <property type="match status" value="1"/>
</dbReference>
<feature type="domain" description="Beta-Casp" evidence="2">
    <location>
        <begin position="159"/>
        <end position="284"/>
    </location>
</feature>
<dbReference type="InterPro" id="IPR011108">
    <property type="entry name" value="RMMBL"/>
</dbReference>
<dbReference type="Gene3D" id="3.60.15.10">
    <property type="entry name" value="Ribonuclease Z/Hydroxyacylglutathione hydrolase-like"/>
    <property type="match status" value="1"/>
</dbReference>
<dbReference type="GO" id="GO:0004521">
    <property type="term" value="F:RNA endonuclease activity"/>
    <property type="evidence" value="ECO:0007669"/>
    <property type="project" value="TreeGrafter"/>
</dbReference>
<organism evidence="3">
    <name type="scientific">bioreactor metagenome</name>
    <dbReference type="NCBI Taxonomy" id="1076179"/>
    <lineage>
        <taxon>unclassified sequences</taxon>
        <taxon>metagenomes</taxon>
        <taxon>ecological metagenomes</taxon>
    </lineage>
</organism>
<sequence>MLQDSGHIQEMETEWLNRKRRRKALPEVTPLYTEIDAKKSMNLFKGCAYNEWIELFDGLKIKFTDAGHILGSAITEMLINENNHTTKLVYSGDLGNINIPILKDPTYIDNADYIIMETTYGDKLHGDVFCDLKELVNIIQDTVNRGGNIIIPSFAIGRTQEVIYALNNYVESGILKGIKVYVDSPLASESTEVFKKYTKYFDTEALRLVNSGDNPLEFTGLTFTKSPQESMDINNIQSGAVIISSSGMCDAGRIKHHLKHNLWRKECSVVFVGYQAEGTLGKRILNGEELVKILGDEIAVKAHIYNLQGLSGHADKNGLLNWVKGFKNKPKNIFLVHGDEEAQESFYKMLNEEGFYSHIAKLGEDIYV</sequence>
<dbReference type="EC" id="3.1.-.-" evidence="3"/>
<evidence type="ECO:0000256" key="1">
    <source>
        <dbReference type="ARBA" id="ARBA00022801"/>
    </source>
</evidence>
<gene>
    <name evidence="3" type="ORF">SDC9_123100</name>
</gene>
<dbReference type="InterPro" id="IPR036866">
    <property type="entry name" value="RibonucZ/Hydroxyglut_hydro"/>
</dbReference>
<reference evidence="3" key="1">
    <citation type="submission" date="2019-08" db="EMBL/GenBank/DDBJ databases">
        <authorList>
            <person name="Kucharzyk K."/>
            <person name="Murdoch R.W."/>
            <person name="Higgins S."/>
            <person name="Loffler F."/>
        </authorList>
    </citation>
    <scope>NUCLEOTIDE SEQUENCE</scope>
</reference>
<keyword evidence="1 3" id="KW-0378">Hydrolase</keyword>